<evidence type="ECO:0000256" key="1">
    <source>
        <dbReference type="SAM" id="MobiDB-lite"/>
    </source>
</evidence>
<dbReference type="Proteomes" id="UP000070121">
    <property type="component" value="Unassembled WGS sequence"/>
</dbReference>
<sequence length="131" mass="14316">MPVRGGAVPSKLRCEKPGCELTTFTTRSNLNRHNHSKHGTAVHMSCGKTLPNHKSNIKRHQKSCVKSCTALGQPSTPDAHIGFGSPTSATTGTTETTDFVSTHNFHSGEFDDMNFLMGDYTFEPLQPKRLS</sequence>
<dbReference type="OrthoDB" id="4851263at2759"/>
<evidence type="ECO:0000313" key="2">
    <source>
        <dbReference type="EMBL" id="KXH61316.1"/>
    </source>
</evidence>
<keyword evidence="3" id="KW-1185">Reference proteome</keyword>
<comment type="caution">
    <text evidence="2">The sequence shown here is derived from an EMBL/GenBank/DDBJ whole genome shotgun (WGS) entry which is preliminary data.</text>
</comment>
<protein>
    <submittedName>
        <fullName evidence="2">Uncharacterized protein</fullName>
    </submittedName>
</protein>
<name>A0A135ULP9_9PEZI</name>
<evidence type="ECO:0000313" key="3">
    <source>
        <dbReference type="Proteomes" id="UP000070121"/>
    </source>
</evidence>
<gene>
    <name evidence="2" type="ORF">CSAL01_09047</name>
</gene>
<feature type="compositionally biased region" description="Low complexity" evidence="1">
    <location>
        <begin position="85"/>
        <end position="94"/>
    </location>
</feature>
<organism evidence="2 3">
    <name type="scientific">Colletotrichum salicis</name>
    <dbReference type="NCBI Taxonomy" id="1209931"/>
    <lineage>
        <taxon>Eukaryota</taxon>
        <taxon>Fungi</taxon>
        <taxon>Dikarya</taxon>
        <taxon>Ascomycota</taxon>
        <taxon>Pezizomycotina</taxon>
        <taxon>Sordariomycetes</taxon>
        <taxon>Hypocreomycetidae</taxon>
        <taxon>Glomerellales</taxon>
        <taxon>Glomerellaceae</taxon>
        <taxon>Colletotrichum</taxon>
        <taxon>Colletotrichum acutatum species complex</taxon>
    </lineage>
</organism>
<feature type="region of interest" description="Disordered" evidence="1">
    <location>
        <begin position="75"/>
        <end position="94"/>
    </location>
</feature>
<proteinExistence type="predicted"/>
<accession>A0A135ULP9</accession>
<reference evidence="2 3" key="1">
    <citation type="submission" date="2014-02" db="EMBL/GenBank/DDBJ databases">
        <title>The genome sequence of Colletotrichum salicis CBS 607.94.</title>
        <authorList>
            <person name="Baroncelli R."/>
            <person name="Thon M.R."/>
        </authorList>
    </citation>
    <scope>NUCLEOTIDE SEQUENCE [LARGE SCALE GENOMIC DNA]</scope>
    <source>
        <strain evidence="2 3">CBS 607.94</strain>
    </source>
</reference>
<dbReference type="AlphaFoldDB" id="A0A135ULP9"/>
<dbReference type="EMBL" id="JFFI01001293">
    <property type="protein sequence ID" value="KXH61316.1"/>
    <property type="molecule type" value="Genomic_DNA"/>
</dbReference>